<name>A8MZZ9_COPC7</name>
<dbReference type="RefSeq" id="XP_001828189.2">
    <property type="nucleotide sequence ID" value="XM_001828137.2"/>
</dbReference>
<evidence type="ECO:0000313" key="4">
    <source>
        <dbReference type="Proteomes" id="UP000001861"/>
    </source>
</evidence>
<feature type="coiled-coil region" evidence="1">
    <location>
        <begin position="505"/>
        <end position="539"/>
    </location>
</feature>
<sequence>MLVQRSTSAERLSYGLYSRGSAEQRSRLLIDQSISGPTNFLRPLRSPLSSLRSPLAFQIIHRPLLSTLAQLQVLKRDTLPSAAMSSTTIRASASSKLINRLQHLYNLIREVPSWTSGEEWNKKTAELMIASFKVSEQSIKECFAQEKYLGPAIHTWLFTHAQEYVDCPQEIPDAIFTLDHQHTRIPPLLNSELRKKLEKERKENPSTHYSNPIPLQRAPPSTVSKASSTVKGKEKAIQDGSVKVKLEKGVKDTAKVKIELKQDRNQGKRPGQVTNSQFGHDDDGDTNAKGKVKATFAADKGKGKESNPKGNGKADGAAMVRDPASRETTSKSVTFRPATSNKRPPLSSSSSEDDNLPVPSSQNTAGTGPRLKKARHDASPDPSLTAMNRETSTSDHQDRADHDAGIEGFWTQPPRDDELPTGNIRLDVAEAIRVFKQVYSKMAVVQANYDTLLAHSNRTDQELRELKKLKIEPLVAHSEHTSEDLRDLKKHKVDPIQVLAHEQSIATLKDDIVALTKQNTELKNQVATLTRELKGLALAISNRTDLVFEPLNAAEDSPIKEPHRPYSSMEYDPQMLPYLANGADDVQPIHFAGSTNQTMATTSTAAIAPATQFMS</sequence>
<organism evidence="3 4">
    <name type="scientific">Coprinopsis cinerea (strain Okayama-7 / 130 / ATCC MYA-4618 / FGSC 9003)</name>
    <name type="common">Inky cap fungus</name>
    <name type="synonym">Hormographiella aspergillata</name>
    <dbReference type="NCBI Taxonomy" id="240176"/>
    <lineage>
        <taxon>Eukaryota</taxon>
        <taxon>Fungi</taxon>
        <taxon>Dikarya</taxon>
        <taxon>Basidiomycota</taxon>
        <taxon>Agaricomycotina</taxon>
        <taxon>Agaricomycetes</taxon>
        <taxon>Agaricomycetidae</taxon>
        <taxon>Agaricales</taxon>
        <taxon>Agaricineae</taxon>
        <taxon>Psathyrellaceae</taxon>
        <taxon>Coprinopsis</taxon>
    </lineage>
</organism>
<feature type="compositionally biased region" description="Basic and acidic residues" evidence="2">
    <location>
        <begin position="392"/>
        <end position="405"/>
    </location>
</feature>
<keyword evidence="4" id="KW-1185">Reference proteome</keyword>
<feature type="region of interest" description="Disordered" evidence="2">
    <location>
        <begin position="258"/>
        <end position="418"/>
    </location>
</feature>
<dbReference type="InParanoid" id="A8MZZ9"/>
<dbReference type="AlphaFoldDB" id="A8MZZ9"/>
<dbReference type="HOGENOM" id="CLU_523744_0_0_1"/>
<evidence type="ECO:0000256" key="1">
    <source>
        <dbReference type="SAM" id="Coils"/>
    </source>
</evidence>
<evidence type="ECO:0000256" key="2">
    <source>
        <dbReference type="SAM" id="MobiDB-lite"/>
    </source>
</evidence>
<dbReference type="VEuPathDB" id="FungiDB:CC1G_02770"/>
<comment type="caution">
    <text evidence="3">The sequence shown here is derived from an EMBL/GenBank/DDBJ whole genome shotgun (WGS) entry which is preliminary data.</text>
</comment>
<gene>
    <name evidence="3" type="ORF">CC1G_02770</name>
</gene>
<dbReference type="GeneID" id="6004611"/>
<dbReference type="Proteomes" id="UP000001861">
    <property type="component" value="Unassembled WGS sequence"/>
</dbReference>
<feature type="region of interest" description="Disordered" evidence="2">
    <location>
        <begin position="198"/>
        <end position="236"/>
    </location>
</feature>
<protein>
    <submittedName>
        <fullName evidence="3">Uncharacterized protein</fullName>
    </submittedName>
</protein>
<accession>A8MZZ9</accession>
<proteinExistence type="predicted"/>
<feature type="compositionally biased region" description="Polar residues" evidence="2">
    <location>
        <begin position="219"/>
        <end position="230"/>
    </location>
</feature>
<dbReference type="KEGG" id="cci:CC1G_02770"/>
<dbReference type="EMBL" id="AACS02000001">
    <property type="protein sequence ID" value="EAU93540.2"/>
    <property type="molecule type" value="Genomic_DNA"/>
</dbReference>
<feature type="compositionally biased region" description="Polar residues" evidence="2">
    <location>
        <begin position="330"/>
        <end position="342"/>
    </location>
</feature>
<evidence type="ECO:0000313" key="3">
    <source>
        <dbReference type="EMBL" id="EAU93540.2"/>
    </source>
</evidence>
<reference evidence="3 4" key="1">
    <citation type="journal article" date="2010" name="Proc. Natl. Acad. Sci. U.S.A.">
        <title>Insights into evolution of multicellular fungi from the assembled chromosomes of the mushroom Coprinopsis cinerea (Coprinus cinereus).</title>
        <authorList>
            <person name="Stajich J.E."/>
            <person name="Wilke S.K."/>
            <person name="Ahren D."/>
            <person name="Au C.H."/>
            <person name="Birren B.W."/>
            <person name="Borodovsky M."/>
            <person name="Burns C."/>
            <person name="Canback B."/>
            <person name="Casselton L.A."/>
            <person name="Cheng C.K."/>
            <person name="Deng J."/>
            <person name="Dietrich F.S."/>
            <person name="Fargo D.C."/>
            <person name="Farman M.L."/>
            <person name="Gathman A.C."/>
            <person name="Goldberg J."/>
            <person name="Guigo R."/>
            <person name="Hoegger P.J."/>
            <person name="Hooker J.B."/>
            <person name="Huggins A."/>
            <person name="James T.Y."/>
            <person name="Kamada T."/>
            <person name="Kilaru S."/>
            <person name="Kodira C."/>
            <person name="Kues U."/>
            <person name="Kupfer D."/>
            <person name="Kwan H.S."/>
            <person name="Lomsadze A."/>
            <person name="Li W."/>
            <person name="Lilly W.W."/>
            <person name="Ma L.J."/>
            <person name="Mackey A.J."/>
            <person name="Manning G."/>
            <person name="Martin F."/>
            <person name="Muraguchi H."/>
            <person name="Natvig D.O."/>
            <person name="Palmerini H."/>
            <person name="Ramesh M.A."/>
            <person name="Rehmeyer C.J."/>
            <person name="Roe B.A."/>
            <person name="Shenoy N."/>
            <person name="Stanke M."/>
            <person name="Ter-Hovhannisyan V."/>
            <person name="Tunlid A."/>
            <person name="Velagapudi R."/>
            <person name="Vision T.J."/>
            <person name="Zeng Q."/>
            <person name="Zolan M.E."/>
            <person name="Pukkila P.J."/>
        </authorList>
    </citation>
    <scope>NUCLEOTIDE SEQUENCE [LARGE SCALE GENOMIC DNA]</scope>
    <source>
        <strain evidence="4">Okayama-7 / 130 / ATCC MYA-4618 / FGSC 9003</strain>
    </source>
</reference>
<keyword evidence="1" id="KW-0175">Coiled coil</keyword>